<dbReference type="InterPro" id="IPR007314">
    <property type="entry name" value="Cofac_haem-bd_dom"/>
</dbReference>
<dbReference type="RefSeq" id="WP_163489997.1">
    <property type="nucleotide sequence ID" value="NZ_JACVEL010000013.1"/>
</dbReference>
<organism evidence="3 4">
    <name type="scientific">Taishania pollutisoli</name>
    <dbReference type="NCBI Taxonomy" id="2766479"/>
    <lineage>
        <taxon>Bacteria</taxon>
        <taxon>Pseudomonadati</taxon>
        <taxon>Bacteroidota</taxon>
        <taxon>Flavobacteriia</taxon>
        <taxon>Flavobacteriales</taxon>
        <taxon>Crocinitomicaceae</taxon>
        <taxon>Taishania</taxon>
    </lineage>
</organism>
<proteinExistence type="predicted"/>
<name>A0A8J6PFM1_9FLAO</name>
<evidence type="ECO:0000313" key="3">
    <source>
        <dbReference type="EMBL" id="MBC9813663.1"/>
    </source>
</evidence>
<evidence type="ECO:0000313" key="4">
    <source>
        <dbReference type="Proteomes" id="UP000652681"/>
    </source>
</evidence>
<protein>
    <submittedName>
        <fullName evidence="3">ChaN family lipoprotein</fullName>
    </submittedName>
</protein>
<keyword evidence="1" id="KW-0732">Signal</keyword>
<reference evidence="3" key="1">
    <citation type="submission" date="2020-09" db="EMBL/GenBank/DDBJ databases">
        <title>Taishania pollutisoli gen. nov., sp. nov., Isolated from Tetrabromobisphenol A-Contaminated Soil.</title>
        <authorList>
            <person name="Chen Q."/>
        </authorList>
    </citation>
    <scope>NUCLEOTIDE SEQUENCE</scope>
    <source>
        <strain evidence="3">CZZ-1</strain>
    </source>
</reference>
<evidence type="ECO:0000256" key="1">
    <source>
        <dbReference type="SAM" id="SignalP"/>
    </source>
</evidence>
<dbReference type="Pfam" id="PF04187">
    <property type="entry name" value="Cofac_haem_bdg"/>
    <property type="match status" value="1"/>
</dbReference>
<comment type="caution">
    <text evidence="3">The sequence shown here is derived from an EMBL/GenBank/DDBJ whole genome shotgun (WGS) entry which is preliminary data.</text>
</comment>
<feature type="signal peptide" evidence="1">
    <location>
        <begin position="1"/>
        <end position="24"/>
    </location>
</feature>
<feature type="chain" id="PRO_5035236640" evidence="1">
    <location>
        <begin position="25"/>
        <end position="287"/>
    </location>
</feature>
<sequence>MNKLALLLLTLGCTLSLFSQDKQAYVIFNEKGKKVSYKHLLKAASESEITFFGEYHNNPIAHWLQYELTNDLAAQNGNKLTLGFEMFEADQQQLITDFLAGKTEEKQFEDSMRLWTNYKTDYRPLVRFAKEKGIVCVASNIPRRIASTTFKKGRAALDSLDADEYAFMCDKNFPVDTSLSQYQMMLQMSSDHAKGLNFINAQAIKDATMAHFIDKYWTVNTQFIHYNGAFHTDFDQGIIWYLKRLRPNVTYTTISTIEQEDFKKLDEEHIGRAKFIICVAPAMTKTH</sequence>
<dbReference type="Gene3D" id="3.40.50.11550">
    <property type="match status" value="1"/>
</dbReference>
<accession>A0A8J6PFM1</accession>
<keyword evidence="4" id="KW-1185">Reference proteome</keyword>
<feature type="domain" description="Haem-binding uptake Tiki superfamily ChaN" evidence="2">
    <location>
        <begin position="40"/>
        <end position="242"/>
    </location>
</feature>
<dbReference type="EMBL" id="JACVEL010000013">
    <property type="protein sequence ID" value="MBC9813663.1"/>
    <property type="molecule type" value="Genomic_DNA"/>
</dbReference>
<dbReference type="Proteomes" id="UP000652681">
    <property type="component" value="Unassembled WGS sequence"/>
</dbReference>
<keyword evidence="3" id="KW-0449">Lipoprotein</keyword>
<gene>
    <name evidence="3" type="ORF">H9Y05_14400</name>
</gene>
<dbReference type="CDD" id="cd14727">
    <property type="entry name" value="ChanN-like"/>
    <property type="match status" value="1"/>
</dbReference>
<evidence type="ECO:0000259" key="2">
    <source>
        <dbReference type="Pfam" id="PF04187"/>
    </source>
</evidence>
<dbReference type="SUPFAM" id="SSF159501">
    <property type="entry name" value="EreA/ChaN-like"/>
    <property type="match status" value="1"/>
</dbReference>
<dbReference type="AlphaFoldDB" id="A0A8J6PFM1"/>